<proteinExistence type="predicted"/>
<organism evidence="1 3">
    <name type="scientific">Didymodactylos carnosus</name>
    <dbReference type="NCBI Taxonomy" id="1234261"/>
    <lineage>
        <taxon>Eukaryota</taxon>
        <taxon>Metazoa</taxon>
        <taxon>Spiralia</taxon>
        <taxon>Gnathifera</taxon>
        <taxon>Rotifera</taxon>
        <taxon>Eurotatoria</taxon>
        <taxon>Bdelloidea</taxon>
        <taxon>Philodinida</taxon>
        <taxon>Philodinidae</taxon>
        <taxon>Didymodactylos</taxon>
    </lineage>
</organism>
<protein>
    <submittedName>
        <fullName evidence="1">Uncharacterized protein</fullName>
    </submittedName>
</protein>
<comment type="caution">
    <text evidence="1">The sequence shown here is derived from an EMBL/GenBank/DDBJ whole genome shotgun (WGS) entry which is preliminary data.</text>
</comment>
<dbReference type="Proteomes" id="UP000681722">
    <property type="component" value="Unassembled WGS sequence"/>
</dbReference>
<evidence type="ECO:0000313" key="2">
    <source>
        <dbReference type="EMBL" id="CAF4591215.1"/>
    </source>
</evidence>
<keyword evidence="3" id="KW-1185">Reference proteome</keyword>
<gene>
    <name evidence="1" type="ORF">GPM918_LOCUS45713</name>
    <name evidence="2" type="ORF">SRO942_LOCUS48502</name>
</gene>
<sequence length="10" mass="1138">MHGRVRLGGR</sequence>
<evidence type="ECO:0000313" key="1">
    <source>
        <dbReference type="EMBL" id="CAF1655155.1"/>
    </source>
</evidence>
<dbReference type="EMBL" id="CAJNOQ010053235">
    <property type="protein sequence ID" value="CAF1655155.1"/>
    <property type="molecule type" value="Genomic_DNA"/>
</dbReference>
<accession>A0A816F5S1</accession>
<reference evidence="1" key="1">
    <citation type="submission" date="2021-02" db="EMBL/GenBank/DDBJ databases">
        <authorList>
            <person name="Nowell W R."/>
        </authorList>
    </citation>
    <scope>NUCLEOTIDE SEQUENCE</scope>
</reference>
<feature type="non-terminal residue" evidence="1">
    <location>
        <position position="10"/>
    </location>
</feature>
<name>A0A816F5S1_9BILA</name>
<dbReference type="Proteomes" id="UP000663829">
    <property type="component" value="Unassembled WGS sequence"/>
</dbReference>
<dbReference type="EMBL" id="CAJOBC010125094">
    <property type="protein sequence ID" value="CAF4591215.1"/>
    <property type="molecule type" value="Genomic_DNA"/>
</dbReference>
<evidence type="ECO:0000313" key="3">
    <source>
        <dbReference type="Proteomes" id="UP000663829"/>
    </source>
</evidence>